<evidence type="ECO:0000313" key="2">
    <source>
        <dbReference type="Proteomes" id="UP001432322"/>
    </source>
</evidence>
<evidence type="ECO:0000313" key="1">
    <source>
        <dbReference type="EMBL" id="GMT10068.1"/>
    </source>
</evidence>
<name>A0AAV5UTP7_9BILA</name>
<dbReference type="Proteomes" id="UP001432322">
    <property type="component" value="Unassembled WGS sequence"/>
</dbReference>
<organism evidence="1 2">
    <name type="scientific">Pristionchus fissidentatus</name>
    <dbReference type="NCBI Taxonomy" id="1538716"/>
    <lineage>
        <taxon>Eukaryota</taxon>
        <taxon>Metazoa</taxon>
        <taxon>Ecdysozoa</taxon>
        <taxon>Nematoda</taxon>
        <taxon>Chromadorea</taxon>
        <taxon>Rhabditida</taxon>
        <taxon>Rhabditina</taxon>
        <taxon>Diplogasteromorpha</taxon>
        <taxon>Diplogasteroidea</taxon>
        <taxon>Neodiplogasteridae</taxon>
        <taxon>Pristionchus</taxon>
    </lineage>
</organism>
<proteinExistence type="predicted"/>
<protein>
    <submittedName>
        <fullName evidence="1">Uncharacterized protein</fullName>
    </submittedName>
</protein>
<comment type="caution">
    <text evidence="1">The sequence shown here is derived from an EMBL/GenBank/DDBJ whole genome shotgun (WGS) entry which is preliminary data.</text>
</comment>
<feature type="non-terminal residue" evidence="1">
    <location>
        <position position="1"/>
    </location>
</feature>
<dbReference type="EMBL" id="BTSY01000001">
    <property type="protein sequence ID" value="GMT10068.1"/>
    <property type="molecule type" value="Genomic_DNA"/>
</dbReference>
<dbReference type="AlphaFoldDB" id="A0AAV5UTP7"/>
<keyword evidence="2" id="KW-1185">Reference proteome</keyword>
<accession>A0AAV5UTP7</accession>
<reference evidence="1" key="1">
    <citation type="submission" date="2023-10" db="EMBL/GenBank/DDBJ databases">
        <title>Genome assembly of Pristionchus species.</title>
        <authorList>
            <person name="Yoshida K."/>
            <person name="Sommer R.J."/>
        </authorList>
    </citation>
    <scope>NUCLEOTIDE SEQUENCE</scope>
    <source>
        <strain evidence="1">RS5133</strain>
    </source>
</reference>
<sequence>GRMQANASERYSSADSANRRSYEFDILQVFINAGITNITVNEHTFENHNRAMCTNEFEAFIQTLPAKLPINISIKLAVTSPLRAGKSEMAGVEVEILKLDRQELITINSVAQ</sequence>
<gene>
    <name evidence="1" type="ORF">PFISCL1PPCAC_1365</name>
</gene>